<dbReference type="SUPFAM" id="SSF52540">
    <property type="entry name" value="P-loop containing nucleoside triphosphate hydrolases"/>
    <property type="match status" value="2"/>
</dbReference>
<keyword evidence="1" id="KW-0547">Nucleotide-binding</keyword>
<evidence type="ECO:0000256" key="4">
    <source>
        <dbReference type="ARBA" id="ARBA00022840"/>
    </source>
</evidence>
<feature type="compositionally biased region" description="Basic residues" evidence="5">
    <location>
        <begin position="808"/>
        <end position="820"/>
    </location>
</feature>
<dbReference type="InterPro" id="IPR055206">
    <property type="entry name" value="DEXQc_SUV3"/>
</dbReference>
<accession>A0A1Y6CN05</accession>
<dbReference type="PROSITE" id="PS51194">
    <property type="entry name" value="HELICASE_CTER"/>
    <property type="match status" value="1"/>
</dbReference>
<sequence>MSRRHDRQVTAVLGPTNTGKTHLAIERMLGHSSGVMGFPLRLLARENYDKVVRLKGAGQVALITGEEKIVPPRARYFLCTVESMPLDKPAAFLAVDEVQLAADPERGHVFTDRLLHSRGVEETMFLGSDTIQPLLKRLVPEASVVSRPRFSTLSYAGAKKLTRLPPRSAVVAFSAAEVYALAELIRRQRGGTAVVLGALSPRTRNAQVEMFESGEVDYLVATDAIGMGLNLGLDHVAFARLTKFDGYAHRRLQPPEIAQIAGRAGRHMADGTFGTTNELGAIDPETVEAVEGHSFDPLTSLFWRSRDLDFRSPEALLKSLEARPERRELIRVRPPEDQQALAALLRDSEIRGLAGDPGSVRLLWEVCQVPDFRKILSEQHSRLLGQIFRHLRRTEGRLPEDWVAQQIQRIDRVDGDIDALVARIAHIRTWTFITHRADWLDDSSHWQERARRIEDQLSDALHERLTQRFVDRRTAMLSRRLRSGEALIAAVRRTGEVLVEGEHVGRLQGFRFQLDGSIEKGDAPAVLTATRRALQDEMPRRVNRLEADDDGCFRLEGDGVVAWRGAPVGRLAKGDSPLRPRVQPLDSEFLDGRARERIRLRLQNWLTRHLRNRLALLFDLEEAALAGAARGLAFQLAEAMGALPRSRAAAEIAALERADRKALQGLGVRLGAASLYVPGVQSPPLQRFKALLWSVFREREAFPPPSDRVALPAPDDWDEATALALGFRLCGGAGRGGPGRERRRLAVRVEALEKLSAAAHRRAPLPADGALAEACGLTEEQLPTALAALGFRPLPAGDTGQARLWAPKPRHERHGRPGRRRSAEVVSPFAALAGLKPSRKR</sequence>
<feature type="region of interest" description="Disordered" evidence="5">
    <location>
        <begin position="798"/>
        <end position="824"/>
    </location>
</feature>
<dbReference type="Pfam" id="PF00271">
    <property type="entry name" value="Helicase_C"/>
    <property type="match status" value="1"/>
</dbReference>
<keyword evidence="8" id="KW-1185">Reference proteome</keyword>
<evidence type="ECO:0000313" key="8">
    <source>
        <dbReference type="Proteomes" id="UP000192917"/>
    </source>
</evidence>
<dbReference type="STRING" id="560819.SAMN05428998_13916"/>
<reference evidence="7 8" key="1">
    <citation type="submission" date="2017-04" db="EMBL/GenBank/DDBJ databases">
        <authorList>
            <person name="Afonso C.L."/>
            <person name="Miller P.J."/>
            <person name="Scott M.A."/>
            <person name="Spackman E."/>
            <person name="Goraichik I."/>
            <person name="Dimitrov K.M."/>
            <person name="Suarez D.L."/>
            <person name="Swayne D.E."/>
        </authorList>
    </citation>
    <scope>NUCLEOTIDE SEQUENCE [LARGE SCALE GENOMIC DNA]</scope>
    <source>
        <strain evidence="7 8">USBA 355</strain>
    </source>
</reference>
<dbReference type="PANTHER" id="PTHR12131:SF1">
    <property type="entry name" value="ATP-DEPENDENT RNA HELICASE SUPV3L1, MITOCHONDRIAL-RELATED"/>
    <property type="match status" value="1"/>
</dbReference>
<dbReference type="AlphaFoldDB" id="A0A1Y6CN05"/>
<evidence type="ECO:0000256" key="3">
    <source>
        <dbReference type="ARBA" id="ARBA00022806"/>
    </source>
</evidence>
<dbReference type="Pfam" id="PF22527">
    <property type="entry name" value="DEXQc_Suv3"/>
    <property type="match status" value="1"/>
</dbReference>
<evidence type="ECO:0000259" key="6">
    <source>
        <dbReference type="PROSITE" id="PS51194"/>
    </source>
</evidence>
<evidence type="ECO:0000256" key="1">
    <source>
        <dbReference type="ARBA" id="ARBA00022741"/>
    </source>
</evidence>
<protein>
    <submittedName>
        <fullName evidence="7">ATP-dependent RNA helicase SUPV3L1/SUV3</fullName>
    </submittedName>
</protein>
<dbReference type="GO" id="GO:0005524">
    <property type="term" value="F:ATP binding"/>
    <property type="evidence" value="ECO:0007669"/>
    <property type="project" value="UniProtKB-KW"/>
</dbReference>
<gene>
    <name evidence="7" type="ORF">SAMN05428998_13916</name>
</gene>
<dbReference type="InterPro" id="IPR001650">
    <property type="entry name" value="Helicase_C-like"/>
</dbReference>
<proteinExistence type="predicted"/>
<dbReference type="EMBL" id="FWZX01000039">
    <property type="protein sequence ID" value="SMF78894.1"/>
    <property type="molecule type" value="Genomic_DNA"/>
</dbReference>
<keyword evidence="2" id="KW-0378">Hydrolase</keyword>
<keyword evidence="4" id="KW-0067">ATP-binding</keyword>
<evidence type="ECO:0000313" key="7">
    <source>
        <dbReference type="EMBL" id="SMF78894.1"/>
    </source>
</evidence>
<dbReference type="SMART" id="SM00490">
    <property type="entry name" value="HELICc"/>
    <property type="match status" value="1"/>
</dbReference>
<organism evidence="7 8">
    <name type="scientific">Tistlia consotensis USBA 355</name>
    <dbReference type="NCBI Taxonomy" id="560819"/>
    <lineage>
        <taxon>Bacteria</taxon>
        <taxon>Pseudomonadati</taxon>
        <taxon>Pseudomonadota</taxon>
        <taxon>Alphaproteobacteria</taxon>
        <taxon>Rhodospirillales</taxon>
        <taxon>Rhodovibrionaceae</taxon>
        <taxon>Tistlia</taxon>
    </lineage>
</organism>
<dbReference type="GO" id="GO:0004386">
    <property type="term" value="F:helicase activity"/>
    <property type="evidence" value="ECO:0007669"/>
    <property type="project" value="UniProtKB-KW"/>
</dbReference>
<dbReference type="InterPro" id="IPR050699">
    <property type="entry name" value="RNA-DNA_Helicase"/>
</dbReference>
<name>A0A1Y6CN05_9PROT</name>
<keyword evidence="3 7" id="KW-0347">Helicase</keyword>
<dbReference type="PANTHER" id="PTHR12131">
    <property type="entry name" value="ATP-DEPENDENT RNA AND DNA HELICASE"/>
    <property type="match status" value="1"/>
</dbReference>
<dbReference type="Proteomes" id="UP000192917">
    <property type="component" value="Unassembled WGS sequence"/>
</dbReference>
<dbReference type="InterPro" id="IPR027417">
    <property type="entry name" value="P-loop_NTPase"/>
</dbReference>
<evidence type="ECO:0000256" key="2">
    <source>
        <dbReference type="ARBA" id="ARBA00022801"/>
    </source>
</evidence>
<dbReference type="GO" id="GO:0016787">
    <property type="term" value="F:hydrolase activity"/>
    <property type="evidence" value="ECO:0007669"/>
    <property type="project" value="UniProtKB-KW"/>
</dbReference>
<feature type="domain" description="Helicase C-terminal" evidence="6">
    <location>
        <begin position="156"/>
        <end position="341"/>
    </location>
</feature>
<dbReference type="RefSeq" id="WP_085126247.1">
    <property type="nucleotide sequence ID" value="NZ_FWZX01000039.1"/>
</dbReference>
<evidence type="ECO:0000256" key="5">
    <source>
        <dbReference type="SAM" id="MobiDB-lite"/>
    </source>
</evidence>
<dbReference type="Gene3D" id="3.40.50.300">
    <property type="entry name" value="P-loop containing nucleotide triphosphate hydrolases"/>
    <property type="match status" value="2"/>
</dbReference>